<evidence type="ECO:0000256" key="1">
    <source>
        <dbReference type="ARBA" id="ARBA00005466"/>
    </source>
</evidence>
<dbReference type="AlphaFoldDB" id="A0A0C3EM73"/>
<sequence length="562" mass="61263">MVNLLPAQLVLSASSLFVNAPSDSISSVSLERWKELHRQVGGRLYLGAPFASPCFANASLGVSDPACSVVQHGYVDELTRSNAFGAFINTQWETCQATGAQCLLDYTNPSNLEHVLQTKCELGSVSNYYIDVRDPEDVRAAFNFSKSTNATLVIKNTGHDYMGRSSAPNSISLWTHNLKNMSYIPTFVPEGCTDVSPAVTVGAGVQWGEAYAFAESQNITLVGGVCVIYLKGGGHSILSNTMGLGVDRVLQFKIVTPDGHYRTVNKCQHRDLFFALRGGGGGTFGVVLESTILASPQVTLQVVVVSFSLNPVLTERLWTILVDNGIKWANDGWGGLANSRTAIYITPTLSKDDAASSMTPLIQFGQELVDTQVEGAQLRVIAFPSFGTFFNFLVNSEVAAVGSSLALASRLIPRNLFANSISRSTLVSALTAANKMSPSLIILITPPSSFPGDGMTSVTDAWRTSIFHITVVNQWNWNATKADKKRQYTLASSAIDQLRKITPDAAYVNEADVYEPNHEMSFWGKHYARLLRIKRKYDPEHLLDCWHCVGSNPKSSRFACYL</sequence>
<dbReference type="GO" id="GO:0071949">
    <property type="term" value="F:FAD binding"/>
    <property type="evidence" value="ECO:0007669"/>
    <property type="project" value="InterPro"/>
</dbReference>
<dbReference type="InterPro" id="IPR016169">
    <property type="entry name" value="FAD-bd_PCMH_sub2"/>
</dbReference>
<keyword evidence="6" id="KW-1185">Reference proteome</keyword>
<keyword evidence="2" id="KW-0560">Oxidoreductase</keyword>
<dbReference type="InterPro" id="IPR036318">
    <property type="entry name" value="FAD-bd_PCMH-like_sf"/>
</dbReference>
<evidence type="ECO:0000256" key="3">
    <source>
        <dbReference type="SAM" id="SignalP"/>
    </source>
</evidence>
<dbReference type="InterPro" id="IPR012951">
    <property type="entry name" value="BBE"/>
</dbReference>
<dbReference type="PROSITE" id="PS51387">
    <property type="entry name" value="FAD_PCMH"/>
    <property type="match status" value="1"/>
</dbReference>
<dbReference type="InterPro" id="IPR006094">
    <property type="entry name" value="Oxid_FAD_bind_N"/>
</dbReference>
<dbReference type="InParanoid" id="A0A0C3EM73"/>
<reference evidence="6" key="2">
    <citation type="submission" date="2015-01" db="EMBL/GenBank/DDBJ databases">
        <title>Evolutionary Origins and Diversification of the Mycorrhizal Mutualists.</title>
        <authorList>
            <consortium name="DOE Joint Genome Institute"/>
            <consortium name="Mycorrhizal Genomics Consortium"/>
            <person name="Kohler A."/>
            <person name="Kuo A."/>
            <person name="Nagy L.G."/>
            <person name="Floudas D."/>
            <person name="Copeland A."/>
            <person name="Barry K.W."/>
            <person name="Cichocki N."/>
            <person name="Veneault-Fourrey C."/>
            <person name="LaButti K."/>
            <person name="Lindquist E.A."/>
            <person name="Lipzen A."/>
            <person name="Lundell T."/>
            <person name="Morin E."/>
            <person name="Murat C."/>
            <person name="Riley R."/>
            <person name="Ohm R."/>
            <person name="Sun H."/>
            <person name="Tunlid A."/>
            <person name="Henrissat B."/>
            <person name="Grigoriev I.V."/>
            <person name="Hibbett D.S."/>
            <person name="Martin F."/>
        </authorList>
    </citation>
    <scope>NUCLEOTIDE SEQUENCE [LARGE SCALE GENOMIC DNA]</scope>
    <source>
        <strain evidence="6">F 1598</strain>
    </source>
</reference>
<proteinExistence type="inferred from homology"/>
<dbReference type="Proteomes" id="UP000054166">
    <property type="component" value="Unassembled WGS sequence"/>
</dbReference>
<dbReference type="Gene3D" id="3.30.465.10">
    <property type="match status" value="2"/>
</dbReference>
<dbReference type="InterPro" id="IPR016166">
    <property type="entry name" value="FAD-bd_PCMH"/>
</dbReference>
<reference evidence="5 6" key="1">
    <citation type="submission" date="2014-04" db="EMBL/GenBank/DDBJ databases">
        <authorList>
            <consortium name="DOE Joint Genome Institute"/>
            <person name="Kuo A."/>
            <person name="Tarkka M."/>
            <person name="Buscot F."/>
            <person name="Kohler A."/>
            <person name="Nagy L.G."/>
            <person name="Floudas D."/>
            <person name="Copeland A."/>
            <person name="Barry K.W."/>
            <person name="Cichocki N."/>
            <person name="Veneault-Fourrey C."/>
            <person name="LaButti K."/>
            <person name="Lindquist E.A."/>
            <person name="Lipzen A."/>
            <person name="Lundell T."/>
            <person name="Morin E."/>
            <person name="Murat C."/>
            <person name="Sun H."/>
            <person name="Tunlid A."/>
            <person name="Henrissat B."/>
            <person name="Grigoriev I.V."/>
            <person name="Hibbett D.S."/>
            <person name="Martin F."/>
            <person name="Nordberg H.P."/>
            <person name="Cantor M.N."/>
            <person name="Hua S.X."/>
        </authorList>
    </citation>
    <scope>NUCLEOTIDE SEQUENCE [LARGE SCALE GENOMIC DNA]</scope>
    <source>
        <strain evidence="5 6">F 1598</strain>
    </source>
</reference>
<evidence type="ECO:0000259" key="4">
    <source>
        <dbReference type="PROSITE" id="PS51387"/>
    </source>
</evidence>
<dbReference type="Pfam" id="PF08031">
    <property type="entry name" value="BBE"/>
    <property type="match status" value="1"/>
</dbReference>
<dbReference type="SUPFAM" id="SSF56176">
    <property type="entry name" value="FAD-binding/transporter-associated domain-like"/>
    <property type="match status" value="1"/>
</dbReference>
<dbReference type="Gene3D" id="3.40.462.20">
    <property type="match status" value="1"/>
</dbReference>
<keyword evidence="3" id="KW-0732">Signal</keyword>
<dbReference type="InterPro" id="IPR050432">
    <property type="entry name" value="FAD-linked_Oxidoreductases_BP"/>
</dbReference>
<evidence type="ECO:0000313" key="6">
    <source>
        <dbReference type="Proteomes" id="UP000054166"/>
    </source>
</evidence>
<protein>
    <recommendedName>
        <fullName evidence="4">FAD-binding PCMH-type domain-containing protein</fullName>
    </recommendedName>
</protein>
<dbReference type="EMBL" id="KN833076">
    <property type="protein sequence ID" value="KIM73675.1"/>
    <property type="molecule type" value="Genomic_DNA"/>
</dbReference>
<name>A0A0C3EM73_PILCF</name>
<dbReference type="STRING" id="765440.A0A0C3EM73"/>
<evidence type="ECO:0000256" key="2">
    <source>
        <dbReference type="ARBA" id="ARBA00023002"/>
    </source>
</evidence>
<feature type="chain" id="PRO_5012362031" description="FAD-binding PCMH-type domain-containing protein" evidence="3">
    <location>
        <begin position="16"/>
        <end position="562"/>
    </location>
</feature>
<dbReference type="GO" id="GO:0016491">
    <property type="term" value="F:oxidoreductase activity"/>
    <property type="evidence" value="ECO:0007669"/>
    <property type="project" value="UniProtKB-KW"/>
</dbReference>
<dbReference type="Pfam" id="PF01565">
    <property type="entry name" value="FAD_binding_4"/>
    <property type="match status" value="1"/>
</dbReference>
<comment type="similarity">
    <text evidence="1">Belongs to the oxygen-dependent FAD-linked oxidoreductase family.</text>
</comment>
<dbReference type="OrthoDB" id="9983560at2759"/>
<feature type="signal peptide" evidence="3">
    <location>
        <begin position="1"/>
        <end position="15"/>
    </location>
</feature>
<dbReference type="HOGENOM" id="CLU_018354_4_0_1"/>
<dbReference type="PANTHER" id="PTHR13878">
    <property type="entry name" value="GULONOLACTONE OXIDASE"/>
    <property type="match status" value="1"/>
</dbReference>
<dbReference type="PANTHER" id="PTHR13878:SF91">
    <property type="entry name" value="FAD BINDING DOMAIN PROTEIN (AFU_ORTHOLOGUE AFUA_6G12070)-RELATED"/>
    <property type="match status" value="1"/>
</dbReference>
<feature type="domain" description="FAD-binding PCMH-type" evidence="4">
    <location>
        <begin position="122"/>
        <end position="297"/>
    </location>
</feature>
<accession>A0A0C3EM73</accession>
<organism evidence="5 6">
    <name type="scientific">Piloderma croceum (strain F 1598)</name>
    <dbReference type="NCBI Taxonomy" id="765440"/>
    <lineage>
        <taxon>Eukaryota</taxon>
        <taxon>Fungi</taxon>
        <taxon>Dikarya</taxon>
        <taxon>Basidiomycota</taxon>
        <taxon>Agaricomycotina</taxon>
        <taxon>Agaricomycetes</taxon>
        <taxon>Agaricomycetidae</taxon>
        <taxon>Atheliales</taxon>
        <taxon>Atheliaceae</taxon>
        <taxon>Piloderma</taxon>
    </lineage>
</organism>
<gene>
    <name evidence="5" type="ORF">PILCRDRAFT_80868</name>
</gene>
<evidence type="ECO:0000313" key="5">
    <source>
        <dbReference type="EMBL" id="KIM73675.1"/>
    </source>
</evidence>